<gene>
    <name evidence="1" type="ORF">J2W69_000653</name>
</gene>
<sequence length="69" mass="7876">MTFVNLAADPVLAEVEAVNKVACLWLHNWRTNLMTKPEIDRKLAAMPEPERGRMVEALNRNKKLFKQGA</sequence>
<evidence type="ECO:0000313" key="2">
    <source>
        <dbReference type="Proteomes" id="UP001257909"/>
    </source>
</evidence>
<evidence type="ECO:0000313" key="1">
    <source>
        <dbReference type="EMBL" id="MDR7119738.1"/>
    </source>
</evidence>
<reference evidence="1 2" key="1">
    <citation type="submission" date="2023-07" db="EMBL/GenBank/DDBJ databases">
        <title>Sorghum-associated microbial communities from plants grown in Nebraska, USA.</title>
        <authorList>
            <person name="Schachtman D."/>
        </authorList>
    </citation>
    <scope>NUCLEOTIDE SEQUENCE [LARGE SCALE GENOMIC DNA]</scope>
    <source>
        <strain evidence="1 2">4138</strain>
    </source>
</reference>
<dbReference type="RefSeq" id="WP_310274522.1">
    <property type="nucleotide sequence ID" value="NZ_JAVDWR010000001.1"/>
</dbReference>
<dbReference type="EMBL" id="JAVDWR010000001">
    <property type="protein sequence ID" value="MDR7119738.1"/>
    <property type="molecule type" value="Genomic_DNA"/>
</dbReference>
<dbReference type="Proteomes" id="UP001257909">
    <property type="component" value="Unassembled WGS sequence"/>
</dbReference>
<comment type="caution">
    <text evidence="1">The sequence shown here is derived from an EMBL/GenBank/DDBJ whole genome shotgun (WGS) entry which is preliminary data.</text>
</comment>
<proteinExistence type="predicted"/>
<organism evidence="1 2">
    <name type="scientific">Rheinheimera soli</name>
    <dbReference type="NCBI Taxonomy" id="443616"/>
    <lineage>
        <taxon>Bacteria</taxon>
        <taxon>Pseudomonadati</taxon>
        <taxon>Pseudomonadota</taxon>
        <taxon>Gammaproteobacteria</taxon>
        <taxon>Chromatiales</taxon>
        <taxon>Chromatiaceae</taxon>
        <taxon>Rheinheimera</taxon>
    </lineage>
</organism>
<name>A0ABU1VWI4_9GAMM</name>
<protein>
    <submittedName>
        <fullName evidence="1">Uncharacterized protein</fullName>
    </submittedName>
</protein>
<keyword evidence="2" id="KW-1185">Reference proteome</keyword>
<accession>A0ABU1VWI4</accession>